<evidence type="ECO:0000256" key="2">
    <source>
        <dbReference type="ARBA" id="ARBA00008924"/>
    </source>
</evidence>
<proteinExistence type="inferred from homology"/>
<protein>
    <recommendedName>
        <fullName evidence="7">Transmembrane protein 135 N-terminal domain-containing protein</fullName>
    </recommendedName>
</protein>
<dbReference type="InterPro" id="IPR026749">
    <property type="entry name" value="Tmem135"/>
</dbReference>
<keyword evidence="9" id="KW-1185">Reference proteome</keyword>
<keyword evidence="5 6" id="KW-0472">Membrane</keyword>
<evidence type="ECO:0000256" key="6">
    <source>
        <dbReference type="SAM" id="Phobius"/>
    </source>
</evidence>
<sequence>MTVFSKILPYFTTTLSCHELAHTWTPSCTSASAGVFRSCFIESLKIYGLLYLVGGILRRAGMKYFRVNYLLDVIRSSLFLAVNGGGLVVNVCLIRKLFGSFNYLSMIFVPGLIASLMAILIEKKGRRSTLALYMTNLATETTYNMLKERSLIKPIPNGEIILFCASTATMMYLYRKKDGLTDGLVNALISVIHCSNNAGLNHGGKTRSGMEKQCSHNMQSSHLALWSADIIVVFSQRNNSKVEKIISWLFVFLAYRICPLILKLQNASDGHCNRIFLTENKARWTIDPVYRLHLEIQNNVITKSQLLPTLYCKATLTSLRFSAKHDSIRMLHIPNSAEENCLKGKSKTTHYLGLSPDCTSPIFFRYFLGSNNSGHRQEISGTEQTQLMERKKYNNDWHINWLQPTLKALGTGYVIQLMLMLAGQIKFIVTNPRRLLRTFYHKDCIRCGLFLGSFVAIFKNVEWVLGNLRKKSDEINALFAGGLAGLSMMFYKSSTIALYLASKMSEIVYKQGVSAGVLPSIPYAEILTYTFSTAFLFHACTWEVHSVRPSYWRYLNVVTGKRLEQTHYSLMYYLNDN</sequence>
<comment type="subcellular location">
    <subcellularLocation>
        <location evidence="1">Endomembrane system</location>
        <topology evidence="1">Multi-pass membrane protein</topology>
    </subcellularLocation>
</comment>
<evidence type="ECO:0000256" key="5">
    <source>
        <dbReference type="ARBA" id="ARBA00023136"/>
    </source>
</evidence>
<dbReference type="PROSITE" id="PS51257">
    <property type="entry name" value="PROKAR_LIPOPROTEIN"/>
    <property type="match status" value="1"/>
</dbReference>
<accession>A0ABN8PXR6</accession>
<dbReference type="InterPro" id="IPR031926">
    <property type="entry name" value="TMEM135_N"/>
</dbReference>
<evidence type="ECO:0000259" key="7">
    <source>
        <dbReference type="Pfam" id="PF15982"/>
    </source>
</evidence>
<feature type="transmembrane region" description="Helical" evidence="6">
    <location>
        <begin position="78"/>
        <end position="97"/>
    </location>
</feature>
<keyword evidence="4 6" id="KW-1133">Transmembrane helix</keyword>
<feature type="transmembrane region" description="Helical" evidence="6">
    <location>
        <begin position="35"/>
        <end position="57"/>
    </location>
</feature>
<dbReference type="Proteomes" id="UP001159405">
    <property type="component" value="Unassembled WGS sequence"/>
</dbReference>
<feature type="domain" description="Transmembrane protein 135 N-terminal" evidence="7">
    <location>
        <begin position="16"/>
        <end position="145"/>
    </location>
</feature>
<gene>
    <name evidence="8" type="ORF">PLOB_00049173</name>
</gene>
<dbReference type="EMBL" id="CALNXK010000094">
    <property type="protein sequence ID" value="CAH3152605.1"/>
    <property type="molecule type" value="Genomic_DNA"/>
</dbReference>
<dbReference type="PANTHER" id="PTHR12459:SF15">
    <property type="entry name" value="TRANSMEMBRANE PROTEIN 135"/>
    <property type="match status" value="1"/>
</dbReference>
<organism evidence="8 9">
    <name type="scientific">Porites lobata</name>
    <dbReference type="NCBI Taxonomy" id="104759"/>
    <lineage>
        <taxon>Eukaryota</taxon>
        <taxon>Metazoa</taxon>
        <taxon>Cnidaria</taxon>
        <taxon>Anthozoa</taxon>
        <taxon>Hexacorallia</taxon>
        <taxon>Scleractinia</taxon>
        <taxon>Fungiina</taxon>
        <taxon>Poritidae</taxon>
        <taxon>Porites</taxon>
    </lineage>
</organism>
<keyword evidence="3 6" id="KW-0812">Transmembrane</keyword>
<evidence type="ECO:0000313" key="8">
    <source>
        <dbReference type="EMBL" id="CAH3152605.1"/>
    </source>
</evidence>
<name>A0ABN8PXR6_9CNID</name>
<feature type="transmembrane region" description="Helical" evidence="6">
    <location>
        <begin position="103"/>
        <end position="121"/>
    </location>
</feature>
<evidence type="ECO:0000256" key="3">
    <source>
        <dbReference type="ARBA" id="ARBA00022692"/>
    </source>
</evidence>
<dbReference type="PANTHER" id="PTHR12459">
    <property type="entry name" value="TRANSMEMBRANE PROTEIN 135-RELATED"/>
    <property type="match status" value="1"/>
</dbReference>
<comment type="caution">
    <text evidence="8">The sequence shown here is derived from an EMBL/GenBank/DDBJ whole genome shotgun (WGS) entry which is preliminary data.</text>
</comment>
<dbReference type="Pfam" id="PF15982">
    <property type="entry name" value="TMEM135_C_rich"/>
    <property type="match status" value="1"/>
</dbReference>
<evidence type="ECO:0000256" key="4">
    <source>
        <dbReference type="ARBA" id="ARBA00022989"/>
    </source>
</evidence>
<evidence type="ECO:0000256" key="1">
    <source>
        <dbReference type="ARBA" id="ARBA00004127"/>
    </source>
</evidence>
<evidence type="ECO:0000313" key="9">
    <source>
        <dbReference type="Proteomes" id="UP001159405"/>
    </source>
</evidence>
<comment type="similarity">
    <text evidence="2">Belongs to the TMEM135 family.</text>
</comment>
<reference evidence="8 9" key="1">
    <citation type="submission" date="2022-05" db="EMBL/GenBank/DDBJ databases">
        <authorList>
            <consortium name="Genoscope - CEA"/>
            <person name="William W."/>
        </authorList>
    </citation>
    <scope>NUCLEOTIDE SEQUENCE [LARGE SCALE GENOMIC DNA]</scope>
</reference>